<proteinExistence type="predicted"/>
<evidence type="ECO:0000256" key="1">
    <source>
        <dbReference type="SAM" id="MobiDB-lite"/>
    </source>
</evidence>
<accession>A0A1Y3E365</accession>
<feature type="region of interest" description="Disordered" evidence="1">
    <location>
        <begin position="116"/>
        <end position="220"/>
    </location>
</feature>
<sequence length="220" mass="23159">MTLVNSHAGESSSIPCGTIGCLAPPIPPRQLKTTGSSTTPTATSTTTIAAAISNNNHHHQLSPVSNSPVVDGETTTVTCAAPRPAIPPRNSSLAQSPKAISLPHPLRFVSTLPVNSTTTTTTVDESRYENLAPEPSSSSSSSSMKRDQVEMITVGNSVKFPPPIPPKSATKGGGETSTIPPPRPPKRVPVEKSDHAPPLPPKTYKQKQWPSKKMGNHFPK</sequence>
<comment type="caution">
    <text evidence="2">The sequence shown here is derived from an EMBL/GenBank/DDBJ whole genome shotgun (WGS) entry which is preliminary data.</text>
</comment>
<reference evidence="2 3" key="1">
    <citation type="submission" date="2015-04" db="EMBL/GenBank/DDBJ databases">
        <title>Draft genome of the roundworm Trichinella nativa.</title>
        <authorList>
            <person name="Mitreva M."/>
        </authorList>
    </citation>
    <scope>NUCLEOTIDE SEQUENCE [LARGE SCALE GENOMIC DNA]</scope>
    <source>
        <strain evidence="2 3">ISS45</strain>
    </source>
</reference>
<name>A0A1Y3E365_9BILA</name>
<dbReference type="EMBL" id="LVZM01024093">
    <property type="protein sequence ID" value="OUC39505.1"/>
    <property type="molecule type" value="Genomic_DNA"/>
</dbReference>
<dbReference type="Proteomes" id="UP000243006">
    <property type="component" value="Unassembled WGS sequence"/>
</dbReference>
<evidence type="ECO:0000313" key="2">
    <source>
        <dbReference type="EMBL" id="OUC39505.1"/>
    </source>
</evidence>
<evidence type="ECO:0000313" key="3">
    <source>
        <dbReference type="Proteomes" id="UP000243006"/>
    </source>
</evidence>
<gene>
    <name evidence="2" type="ORF">D917_05405</name>
</gene>
<organism evidence="2 3">
    <name type="scientific">Trichinella nativa</name>
    <dbReference type="NCBI Taxonomy" id="6335"/>
    <lineage>
        <taxon>Eukaryota</taxon>
        <taxon>Metazoa</taxon>
        <taxon>Ecdysozoa</taxon>
        <taxon>Nematoda</taxon>
        <taxon>Enoplea</taxon>
        <taxon>Dorylaimia</taxon>
        <taxon>Trichinellida</taxon>
        <taxon>Trichinellidae</taxon>
        <taxon>Trichinella</taxon>
    </lineage>
</organism>
<dbReference type="AlphaFoldDB" id="A0A1Y3E365"/>
<protein>
    <submittedName>
        <fullName evidence="2">Uncharacterized protein</fullName>
    </submittedName>
</protein>